<dbReference type="GO" id="GO:0022857">
    <property type="term" value="F:transmembrane transporter activity"/>
    <property type="evidence" value="ECO:0007669"/>
    <property type="project" value="UniProtKB-UniRule"/>
</dbReference>
<dbReference type="GO" id="GO:0015740">
    <property type="term" value="P:C4-dicarboxylate transport"/>
    <property type="evidence" value="ECO:0007669"/>
    <property type="project" value="TreeGrafter"/>
</dbReference>
<dbReference type="Pfam" id="PF04290">
    <property type="entry name" value="DctQ"/>
    <property type="match status" value="1"/>
</dbReference>
<evidence type="ECO:0000256" key="6">
    <source>
        <dbReference type="ARBA" id="ARBA00022989"/>
    </source>
</evidence>
<evidence type="ECO:0000256" key="9">
    <source>
        <dbReference type="RuleBase" id="RU369079"/>
    </source>
</evidence>
<evidence type="ECO:0000256" key="5">
    <source>
        <dbReference type="ARBA" id="ARBA00022692"/>
    </source>
</evidence>
<dbReference type="GO" id="GO:0005886">
    <property type="term" value="C:plasma membrane"/>
    <property type="evidence" value="ECO:0007669"/>
    <property type="project" value="UniProtKB-SubCell"/>
</dbReference>
<feature type="domain" description="Tripartite ATP-independent periplasmic transporters DctQ component" evidence="10">
    <location>
        <begin position="27"/>
        <end position="153"/>
    </location>
</feature>
<proteinExistence type="inferred from homology"/>
<dbReference type="EMBL" id="RJKX01000011">
    <property type="protein sequence ID" value="ROQ01398.1"/>
    <property type="molecule type" value="Genomic_DNA"/>
</dbReference>
<dbReference type="OrthoDB" id="4964541at2"/>
<comment type="similarity">
    <text evidence="8 9">Belongs to the TRAP transporter small permease family.</text>
</comment>
<comment type="function">
    <text evidence="9">Part of the tripartite ATP-independent periplasmic (TRAP) transport system.</text>
</comment>
<evidence type="ECO:0000313" key="12">
    <source>
        <dbReference type="Proteomes" id="UP000278222"/>
    </source>
</evidence>
<feature type="transmembrane region" description="Helical" evidence="9">
    <location>
        <begin position="131"/>
        <end position="149"/>
    </location>
</feature>
<keyword evidence="2 9" id="KW-0813">Transport</keyword>
<evidence type="ECO:0000256" key="3">
    <source>
        <dbReference type="ARBA" id="ARBA00022475"/>
    </source>
</evidence>
<comment type="subcellular location">
    <subcellularLocation>
        <location evidence="1 9">Cell inner membrane</location>
        <topology evidence="1 9">Multi-pass membrane protein</topology>
    </subcellularLocation>
</comment>
<evidence type="ECO:0000256" key="2">
    <source>
        <dbReference type="ARBA" id="ARBA00022448"/>
    </source>
</evidence>
<evidence type="ECO:0000259" key="10">
    <source>
        <dbReference type="Pfam" id="PF04290"/>
    </source>
</evidence>
<evidence type="ECO:0000256" key="1">
    <source>
        <dbReference type="ARBA" id="ARBA00004429"/>
    </source>
</evidence>
<evidence type="ECO:0000313" key="11">
    <source>
        <dbReference type="EMBL" id="ROQ01398.1"/>
    </source>
</evidence>
<feature type="transmembrane region" description="Helical" evidence="9">
    <location>
        <begin position="51"/>
        <end position="70"/>
    </location>
</feature>
<accession>A0A3N1MCR9</accession>
<reference evidence="11 12" key="1">
    <citation type="submission" date="2018-11" db="EMBL/GenBank/DDBJ databases">
        <title>Genomic Encyclopedia of Type Strains, Phase IV (KMG-IV): sequencing the most valuable type-strain genomes for metagenomic binning, comparative biology and taxonomic classification.</title>
        <authorList>
            <person name="Goeker M."/>
        </authorList>
    </citation>
    <scope>NUCLEOTIDE SEQUENCE [LARGE SCALE GENOMIC DNA]</scope>
    <source>
        <strain evidence="11 12">DSM 5900</strain>
    </source>
</reference>
<dbReference type="Proteomes" id="UP000278222">
    <property type="component" value="Unassembled WGS sequence"/>
</dbReference>
<evidence type="ECO:0000256" key="4">
    <source>
        <dbReference type="ARBA" id="ARBA00022519"/>
    </source>
</evidence>
<comment type="subunit">
    <text evidence="9">The complex comprises the extracytoplasmic solute receptor protein and the two transmembrane proteins.</text>
</comment>
<dbReference type="InterPro" id="IPR007387">
    <property type="entry name" value="TRAP_DctQ"/>
</dbReference>
<dbReference type="InterPro" id="IPR055348">
    <property type="entry name" value="DctQ"/>
</dbReference>
<keyword evidence="12" id="KW-1185">Reference proteome</keyword>
<feature type="transmembrane region" description="Helical" evidence="9">
    <location>
        <begin position="12"/>
        <end position="31"/>
    </location>
</feature>
<comment type="caution">
    <text evidence="11">The sequence shown here is derived from an EMBL/GenBank/DDBJ whole genome shotgun (WGS) entry which is preliminary data.</text>
</comment>
<dbReference type="AlphaFoldDB" id="A0A3N1MCR9"/>
<sequence length="172" mass="18841">MQDAYRRAMDALYLACIGLAGASVVVITLVVPWGVFTRYVLNRGSAWPEPMAILLMVLFTFLGAAACYRANSHIAVDMIAGAMPPPIRRMLAILVDLLLAALSLFMVVYGLELCVTTWHQVIAEFPFLSTGITYLPLPLGSALTLLFIIERMWIGPPPHGSIVYNDSAIEKD</sequence>
<keyword evidence="7 9" id="KW-0472">Membrane</keyword>
<feature type="transmembrane region" description="Helical" evidence="9">
    <location>
        <begin position="91"/>
        <end position="111"/>
    </location>
</feature>
<protein>
    <recommendedName>
        <fullName evidence="9">TRAP transporter small permease protein</fullName>
    </recommendedName>
</protein>
<keyword evidence="4 9" id="KW-0997">Cell inner membrane</keyword>
<gene>
    <name evidence="11" type="ORF">EDC65_0577</name>
</gene>
<dbReference type="PANTHER" id="PTHR35011:SF11">
    <property type="entry name" value="TRAP TRANSPORTER SMALL PERMEASE PROTEIN"/>
    <property type="match status" value="1"/>
</dbReference>
<dbReference type="PANTHER" id="PTHR35011">
    <property type="entry name" value="2,3-DIKETO-L-GULONATE TRAP TRANSPORTER SMALL PERMEASE PROTEIN YIAM"/>
    <property type="match status" value="1"/>
</dbReference>
<keyword evidence="5 9" id="KW-0812">Transmembrane</keyword>
<organism evidence="11 12">
    <name type="scientific">Stella humosa</name>
    <dbReference type="NCBI Taxonomy" id="94"/>
    <lineage>
        <taxon>Bacteria</taxon>
        <taxon>Pseudomonadati</taxon>
        <taxon>Pseudomonadota</taxon>
        <taxon>Alphaproteobacteria</taxon>
        <taxon>Rhodospirillales</taxon>
        <taxon>Stellaceae</taxon>
        <taxon>Stella</taxon>
    </lineage>
</organism>
<evidence type="ECO:0000256" key="7">
    <source>
        <dbReference type="ARBA" id="ARBA00023136"/>
    </source>
</evidence>
<evidence type="ECO:0000256" key="8">
    <source>
        <dbReference type="ARBA" id="ARBA00038436"/>
    </source>
</evidence>
<keyword evidence="3" id="KW-1003">Cell membrane</keyword>
<name>A0A3N1MCR9_9PROT</name>
<keyword evidence="6 9" id="KW-1133">Transmembrane helix</keyword>